<dbReference type="InterPro" id="IPR001611">
    <property type="entry name" value="Leu-rich_rpt"/>
</dbReference>
<dbReference type="Proteomes" id="UP000659654">
    <property type="component" value="Unassembled WGS sequence"/>
</dbReference>
<dbReference type="FunFam" id="3.80.10.10:FF:000131">
    <property type="entry name" value="acidic leucine-rich nuclear phosphoprotein 32-related protein-like"/>
    <property type="match status" value="1"/>
</dbReference>
<sequence length="232" mass="25907">MAASTMKEYIDKQLEKSPADEITELLLDNIQSTKLSGLEGHNFANLNHLSLIGCGLQSFEGLPCIPSVKVVDASENKISDLSPLVEKCPSLYHLNLCGNNIEKIEQLKPLAELKNLQVLDVFDCPLAEEEDYRDKIFATIPSLQYLDGFDVNNEELEDLEEFGGEDAEEHDHEDLDDEEEEEEDEAEEVGLDYLNSSSALKDDDSEDYIAEKKNGLKRKADAEAGDDVPLKK</sequence>
<dbReference type="Proteomes" id="UP000095284">
    <property type="component" value="Unplaced"/>
</dbReference>
<dbReference type="PROSITE" id="PS51450">
    <property type="entry name" value="LRR"/>
    <property type="match status" value="1"/>
</dbReference>
<comment type="similarity">
    <text evidence="3">Belongs to the ANP32 family.</text>
</comment>
<evidence type="ECO:0000256" key="4">
    <source>
        <dbReference type="SAM" id="MobiDB-lite"/>
    </source>
</evidence>
<gene>
    <name evidence="6" type="ORF">BXYJ_LOCUS1689</name>
</gene>
<proteinExistence type="inferred from homology"/>
<dbReference type="InterPro" id="IPR045081">
    <property type="entry name" value="AN32"/>
</dbReference>
<keyword evidence="8" id="KW-1185">Reference proteome</keyword>
<feature type="domain" description="U2A'/phosphoprotein 32 family A C-terminal" evidence="5">
    <location>
        <begin position="129"/>
        <end position="147"/>
    </location>
</feature>
<dbReference type="SUPFAM" id="SSF52058">
    <property type="entry name" value="L domain-like"/>
    <property type="match status" value="1"/>
</dbReference>
<feature type="compositionally biased region" description="Acidic residues" evidence="4">
    <location>
        <begin position="174"/>
        <end position="190"/>
    </location>
</feature>
<evidence type="ECO:0000259" key="5">
    <source>
        <dbReference type="SMART" id="SM00446"/>
    </source>
</evidence>
<dbReference type="OrthoDB" id="2160613at2759"/>
<evidence type="ECO:0000313" key="8">
    <source>
        <dbReference type="Proteomes" id="UP000659654"/>
    </source>
</evidence>
<dbReference type="InterPro" id="IPR003603">
    <property type="entry name" value="U2A'_phosphoprotein32A_C"/>
</dbReference>
<dbReference type="Gene3D" id="3.80.10.10">
    <property type="entry name" value="Ribonuclease Inhibitor"/>
    <property type="match status" value="1"/>
</dbReference>
<accession>A0A1I7RY82</accession>
<dbReference type="SMR" id="A0A1I7RY82"/>
<reference evidence="9" key="1">
    <citation type="submission" date="2016-11" db="UniProtKB">
        <authorList>
            <consortium name="WormBaseParasite"/>
        </authorList>
    </citation>
    <scope>IDENTIFICATION</scope>
</reference>
<dbReference type="eggNOG" id="KOG2739">
    <property type="taxonomic scope" value="Eukaryota"/>
</dbReference>
<dbReference type="GO" id="GO:0042393">
    <property type="term" value="F:histone binding"/>
    <property type="evidence" value="ECO:0007669"/>
    <property type="project" value="TreeGrafter"/>
</dbReference>
<dbReference type="Proteomes" id="UP000582659">
    <property type="component" value="Unassembled WGS sequence"/>
</dbReference>
<organism evidence="7 9">
    <name type="scientific">Bursaphelenchus xylophilus</name>
    <name type="common">Pinewood nematode worm</name>
    <name type="synonym">Aphelenchoides xylophilus</name>
    <dbReference type="NCBI Taxonomy" id="6326"/>
    <lineage>
        <taxon>Eukaryota</taxon>
        <taxon>Metazoa</taxon>
        <taxon>Ecdysozoa</taxon>
        <taxon>Nematoda</taxon>
        <taxon>Chromadorea</taxon>
        <taxon>Rhabditida</taxon>
        <taxon>Tylenchina</taxon>
        <taxon>Tylenchomorpha</taxon>
        <taxon>Aphelenchoidea</taxon>
        <taxon>Aphelenchoididae</taxon>
        <taxon>Bursaphelenchus</taxon>
    </lineage>
</organism>
<feature type="region of interest" description="Disordered" evidence="4">
    <location>
        <begin position="161"/>
        <end position="232"/>
    </location>
</feature>
<evidence type="ECO:0000313" key="7">
    <source>
        <dbReference type="Proteomes" id="UP000095284"/>
    </source>
</evidence>
<evidence type="ECO:0000256" key="2">
    <source>
        <dbReference type="ARBA" id="ARBA00022737"/>
    </source>
</evidence>
<reference evidence="6" key="2">
    <citation type="submission" date="2020-09" db="EMBL/GenBank/DDBJ databases">
        <authorList>
            <person name="Kikuchi T."/>
        </authorList>
    </citation>
    <scope>NUCLEOTIDE SEQUENCE</scope>
    <source>
        <strain evidence="6">Ka4C1</strain>
    </source>
</reference>
<evidence type="ECO:0000256" key="1">
    <source>
        <dbReference type="ARBA" id="ARBA00022614"/>
    </source>
</evidence>
<evidence type="ECO:0000256" key="3">
    <source>
        <dbReference type="ARBA" id="ARBA00025777"/>
    </source>
</evidence>
<dbReference type="InterPro" id="IPR032675">
    <property type="entry name" value="LRR_dom_sf"/>
</dbReference>
<dbReference type="SMART" id="SM00446">
    <property type="entry name" value="LRRcap"/>
    <property type="match status" value="1"/>
</dbReference>
<evidence type="ECO:0000313" key="9">
    <source>
        <dbReference type="WBParaSite" id="BXY_0569900.1"/>
    </source>
</evidence>
<name>A0A1I7RY82_BURXY</name>
<dbReference type="EMBL" id="CAJFDI010000001">
    <property type="protein sequence ID" value="CAD5209946.1"/>
    <property type="molecule type" value="Genomic_DNA"/>
</dbReference>
<dbReference type="Pfam" id="PF14580">
    <property type="entry name" value="LRR_9"/>
    <property type="match status" value="1"/>
</dbReference>
<dbReference type="WBParaSite" id="BXY_0569900.1">
    <property type="protein sequence ID" value="BXY_0569900.1"/>
    <property type="gene ID" value="BXY_0569900"/>
</dbReference>
<dbReference type="AlphaFoldDB" id="A0A1I7RY82"/>
<keyword evidence="2" id="KW-0677">Repeat</keyword>
<feature type="compositionally biased region" description="Basic and acidic residues" evidence="4">
    <location>
        <begin position="209"/>
        <end position="232"/>
    </location>
</feature>
<dbReference type="GO" id="GO:0005634">
    <property type="term" value="C:nucleus"/>
    <property type="evidence" value="ECO:0007669"/>
    <property type="project" value="TreeGrafter"/>
</dbReference>
<dbReference type="PANTHER" id="PTHR11375">
    <property type="entry name" value="ACIDIC LEUCINE-RICH NUCLEAR PHOSPHOPROTEIN 32"/>
    <property type="match status" value="1"/>
</dbReference>
<dbReference type="EMBL" id="CAJFCV020000001">
    <property type="protein sequence ID" value="CAG9085424.1"/>
    <property type="molecule type" value="Genomic_DNA"/>
</dbReference>
<evidence type="ECO:0000313" key="6">
    <source>
        <dbReference type="EMBL" id="CAD5209946.1"/>
    </source>
</evidence>
<keyword evidence="1" id="KW-0433">Leucine-rich repeat</keyword>
<protein>
    <submittedName>
        <fullName evidence="6">(pine wood nematode) hypothetical protein</fullName>
    </submittedName>
    <submittedName>
        <fullName evidence="9">LRRcap domain-containing protein</fullName>
    </submittedName>
</protein>
<dbReference type="PANTHER" id="PTHR11375:SF0">
    <property type="entry name" value="ACIDIC LEUCINE-RICH NUCLEAR PHOSPHOPROTEIN 32 FAMILY MEMBER A"/>
    <property type="match status" value="1"/>
</dbReference>